<organism evidence="1 2">
    <name type="scientific">Umezawaea endophytica</name>
    <dbReference type="NCBI Taxonomy" id="1654476"/>
    <lineage>
        <taxon>Bacteria</taxon>
        <taxon>Bacillati</taxon>
        <taxon>Actinomycetota</taxon>
        <taxon>Actinomycetes</taxon>
        <taxon>Pseudonocardiales</taxon>
        <taxon>Pseudonocardiaceae</taxon>
        <taxon>Umezawaea</taxon>
    </lineage>
</organism>
<dbReference type="InterPro" id="IPR027417">
    <property type="entry name" value="P-loop_NTPase"/>
</dbReference>
<name>A0A9X2VIX5_9PSEU</name>
<evidence type="ECO:0000313" key="1">
    <source>
        <dbReference type="EMBL" id="MCS7476964.1"/>
    </source>
</evidence>
<dbReference type="Proteomes" id="UP001141259">
    <property type="component" value="Unassembled WGS sequence"/>
</dbReference>
<dbReference type="PANTHER" id="PTHR47691:SF3">
    <property type="entry name" value="HTH-TYPE TRANSCRIPTIONAL REGULATOR RV0890C-RELATED"/>
    <property type="match status" value="1"/>
</dbReference>
<evidence type="ECO:0000313" key="2">
    <source>
        <dbReference type="Proteomes" id="UP001141259"/>
    </source>
</evidence>
<dbReference type="PANTHER" id="PTHR47691">
    <property type="entry name" value="REGULATOR-RELATED"/>
    <property type="match status" value="1"/>
</dbReference>
<dbReference type="EMBL" id="JANYMP010000003">
    <property type="protein sequence ID" value="MCS7476964.1"/>
    <property type="molecule type" value="Genomic_DNA"/>
</dbReference>
<gene>
    <name evidence="1" type="ORF">NZH93_08855</name>
</gene>
<dbReference type="AlphaFoldDB" id="A0A9X2VIX5"/>
<accession>A0A9X2VIX5</accession>
<dbReference type="RefSeq" id="WP_259622477.1">
    <property type="nucleotide sequence ID" value="NZ_JANYMP010000003.1"/>
</dbReference>
<protein>
    <recommendedName>
        <fullName evidence="3">NB-ARC domain-containing protein</fullName>
    </recommendedName>
</protein>
<comment type="caution">
    <text evidence="1">The sequence shown here is derived from an EMBL/GenBank/DDBJ whole genome shotgun (WGS) entry which is preliminary data.</text>
</comment>
<evidence type="ECO:0008006" key="3">
    <source>
        <dbReference type="Google" id="ProtNLM"/>
    </source>
</evidence>
<dbReference type="PRINTS" id="PR00364">
    <property type="entry name" value="DISEASERSIST"/>
</dbReference>
<proteinExistence type="predicted"/>
<sequence>MGAESELLDQLCGDLRLMWRQAGGPSLRALAGRVRLSKSQIGAILTGTIRRPPAWDTVRGLVESFRAYAEEYDATLSVPTGVSEFWKPRHTVLEYAFSHARAVPDRTPRQLPPAVRLCGRATELRELAVLSSVRRRSAVAVVVRGAAGVGKTALAVGWAHRIRDRFPDGQLFADLHGSTRARPADPAETLRGFLADLGARTVPNGLAALSACYRSALAGRRVLVVLDDARDTEQVLPLLPGTPGSVAVVTSRDRLSRLVAAADAHTLLLGPLTRTDAAALLATRLGRPAVSPALAEIISRSGGLPGALAMAAETWAG</sequence>
<keyword evidence="2" id="KW-1185">Reference proteome</keyword>
<dbReference type="Gene3D" id="3.40.50.300">
    <property type="entry name" value="P-loop containing nucleotide triphosphate hydrolases"/>
    <property type="match status" value="1"/>
</dbReference>
<reference evidence="1" key="1">
    <citation type="submission" date="2022-08" db="EMBL/GenBank/DDBJ databases">
        <authorList>
            <person name="Tistechok S."/>
            <person name="Samborskyy M."/>
            <person name="Roman I."/>
        </authorList>
    </citation>
    <scope>NUCLEOTIDE SEQUENCE</scope>
    <source>
        <strain evidence="1">DSM 103496</strain>
    </source>
</reference>
<dbReference type="SUPFAM" id="SSF52540">
    <property type="entry name" value="P-loop containing nucleoside triphosphate hydrolases"/>
    <property type="match status" value="1"/>
</dbReference>